<evidence type="ECO:0000313" key="1">
    <source>
        <dbReference type="EMBL" id="MDT0450140.1"/>
    </source>
</evidence>
<protein>
    <submittedName>
        <fullName evidence="1">Uncharacterized protein</fullName>
    </submittedName>
</protein>
<keyword evidence="2" id="KW-1185">Reference proteome</keyword>
<name>A0ABU2SQ25_9ACTN</name>
<dbReference type="EMBL" id="JAVRFI010000007">
    <property type="protein sequence ID" value="MDT0450140.1"/>
    <property type="molecule type" value="Genomic_DNA"/>
</dbReference>
<comment type="caution">
    <text evidence="1">The sequence shown here is derived from an EMBL/GenBank/DDBJ whole genome shotgun (WGS) entry which is preliminary data.</text>
</comment>
<sequence>MGSAMTFGELGRLYGEELPARIALSSLLPAGAATGPGADHHPVYPALMRTEHGTTVAYACQYRENPGGLGLLVALGLAPSTPGYTMTCVPAAVHSR</sequence>
<accession>A0ABU2SQ25</accession>
<dbReference type="Proteomes" id="UP001180531">
    <property type="component" value="Unassembled WGS sequence"/>
</dbReference>
<proteinExistence type="predicted"/>
<evidence type="ECO:0000313" key="2">
    <source>
        <dbReference type="Proteomes" id="UP001180531"/>
    </source>
</evidence>
<organism evidence="1 2">
    <name type="scientific">Streptomyces hesseae</name>
    <dbReference type="NCBI Taxonomy" id="3075519"/>
    <lineage>
        <taxon>Bacteria</taxon>
        <taxon>Bacillati</taxon>
        <taxon>Actinomycetota</taxon>
        <taxon>Actinomycetes</taxon>
        <taxon>Kitasatosporales</taxon>
        <taxon>Streptomycetaceae</taxon>
        <taxon>Streptomyces</taxon>
    </lineage>
</organism>
<gene>
    <name evidence="1" type="ORF">RM609_13815</name>
</gene>
<dbReference type="RefSeq" id="WP_311610827.1">
    <property type="nucleotide sequence ID" value="NZ_JAVRFI010000007.1"/>
</dbReference>
<reference evidence="1" key="1">
    <citation type="submission" date="2024-05" db="EMBL/GenBank/DDBJ databases">
        <title>30 novel species of actinomycetes from the DSMZ collection.</title>
        <authorList>
            <person name="Nouioui I."/>
        </authorList>
    </citation>
    <scope>NUCLEOTIDE SEQUENCE</scope>
    <source>
        <strain evidence="1">DSM 40473</strain>
    </source>
</reference>